<comment type="caution">
    <text evidence="8">The sequence shown here is derived from an EMBL/GenBank/DDBJ whole genome shotgun (WGS) entry which is preliminary data.</text>
</comment>
<dbReference type="NCBIfam" id="TIGR03062">
    <property type="entry name" value="pip_yhgE_Cterm"/>
    <property type="match status" value="1"/>
</dbReference>
<feature type="domain" description="ABC-2 type transporter transmembrane" evidence="7">
    <location>
        <begin position="22"/>
        <end position="166"/>
    </location>
</feature>
<keyword evidence="4 6" id="KW-0472">Membrane</keyword>
<evidence type="ECO:0000313" key="9">
    <source>
        <dbReference type="Proteomes" id="UP000191154"/>
    </source>
</evidence>
<dbReference type="STRING" id="169679.CSACC_11850"/>
<dbReference type="NCBIfam" id="TIGR03061">
    <property type="entry name" value="pip_yhgE_Nterm"/>
    <property type="match status" value="1"/>
</dbReference>
<dbReference type="InterPro" id="IPR017500">
    <property type="entry name" value="Phage_infect_YhgE_N"/>
</dbReference>
<feature type="transmembrane region" description="Helical" evidence="6">
    <location>
        <begin position="16"/>
        <end position="38"/>
    </location>
</feature>
<sequence>MNNAIRIFKKDLKNIFTNWIAIVVVLMLMIIPSLYSLINIKACWDPYSNTSEMKVAIINKDKGTNFKDKSINLGDELVDKLKDNDKLEWNFVDEETGKEGLLSEKYYATIEIPEDFSESVTTLVKKDIKQPKLIYTANEKINPIAPKITDAVVKTLKSQLDDNIKKTVSGIILRICDEVGIDIQNNRPELRKIIDDVYKLDENMPEIESILNGAINGTKSNSDLLNKINEIIPTVSDTIDATDEFLKGNEAMMEETQGDLSDISPLIKDKLVESEKILDNSSVALGNFDEKILPETARKALLITSDSAKAAKVTVEDIKSKLDSIQKFIDKIDKINIKKPTTNESLQSVDAIQKLQNEFNKQVKLLKDLQQNLKDASEKISDVQDKLDKIDEKLDSIITKSNEDIAKLDNGELLDTNNLKDLRKLIDDVHTLTSNIVDNYDSQFVPAVDKGFKSIKEATDNGLTLLGENKDTLPDVQNVLSTFTNISDLSNEQLNKLKDKFPGIKDRVHKLADKFRQIDNKKDIDELLELITNNWEDQSSFMASPVEIQDNRLYPWPNYGSTVTPFYTTLCLWIGAYMLSILLKVEETKLDEGIQVKPHEIYFGKMFLFLFIGIGQAIVASTGALYLLGSYCVHPIMFICYSIYASIVFMVIVYTSVSVFGYGGIIAGIVLLIIQVAGTSANFPIEVNPTIFQNIFPFLPFTYCISAMRQIMAGIVYSILFRDTAILCIFMIGSIIIGLCFKKRVNNKIDIFIKKLKESSIMNG</sequence>
<feature type="coiled-coil region" evidence="5">
    <location>
        <begin position="352"/>
        <end position="393"/>
    </location>
</feature>
<feature type="transmembrane region" description="Helical" evidence="6">
    <location>
        <begin position="659"/>
        <end position="678"/>
    </location>
</feature>
<evidence type="ECO:0000256" key="5">
    <source>
        <dbReference type="SAM" id="Coils"/>
    </source>
</evidence>
<dbReference type="PANTHER" id="PTHR43077">
    <property type="entry name" value="TRANSPORT PERMEASE YVFS-RELATED"/>
    <property type="match status" value="1"/>
</dbReference>
<dbReference type="Proteomes" id="UP000191154">
    <property type="component" value="Unassembled WGS sequence"/>
</dbReference>
<dbReference type="GO" id="GO:0016020">
    <property type="term" value="C:membrane"/>
    <property type="evidence" value="ECO:0007669"/>
    <property type="project" value="UniProtKB-SubCell"/>
</dbReference>
<dbReference type="PANTHER" id="PTHR43077:SF5">
    <property type="entry name" value="PHAGE INFECTION PROTEIN"/>
    <property type="match status" value="1"/>
</dbReference>
<dbReference type="AlphaFoldDB" id="A0A1S8MRG8"/>
<evidence type="ECO:0000256" key="6">
    <source>
        <dbReference type="SAM" id="Phobius"/>
    </source>
</evidence>
<keyword evidence="5" id="KW-0175">Coiled coil</keyword>
<keyword evidence="3 6" id="KW-1133">Transmembrane helix</keyword>
<gene>
    <name evidence="8" type="ORF">CLOSAC_42090</name>
</gene>
<dbReference type="Gene3D" id="3.40.1710.10">
    <property type="entry name" value="abc type-2 transporter like domain"/>
    <property type="match status" value="1"/>
</dbReference>
<dbReference type="Pfam" id="PF12698">
    <property type="entry name" value="ABC2_membrane_3"/>
    <property type="match status" value="2"/>
</dbReference>
<dbReference type="InterPro" id="IPR013525">
    <property type="entry name" value="ABC2_TM"/>
</dbReference>
<feature type="transmembrane region" description="Helical" evidence="6">
    <location>
        <begin position="720"/>
        <end position="739"/>
    </location>
</feature>
<proteinExistence type="predicted"/>
<evidence type="ECO:0000256" key="3">
    <source>
        <dbReference type="ARBA" id="ARBA00022989"/>
    </source>
</evidence>
<organism evidence="8 9">
    <name type="scientific">Clostridium saccharobutylicum</name>
    <dbReference type="NCBI Taxonomy" id="169679"/>
    <lineage>
        <taxon>Bacteria</taxon>
        <taxon>Bacillati</taxon>
        <taxon>Bacillota</taxon>
        <taxon>Clostridia</taxon>
        <taxon>Eubacteriales</taxon>
        <taxon>Clostridiaceae</taxon>
        <taxon>Clostridium</taxon>
    </lineage>
</organism>
<feature type="transmembrane region" description="Helical" evidence="6">
    <location>
        <begin position="566"/>
        <end position="585"/>
    </location>
</feature>
<name>A0A1S8MRG8_CLOSA</name>
<dbReference type="EMBL" id="LZYZ01000009">
    <property type="protein sequence ID" value="OOM06779.1"/>
    <property type="molecule type" value="Genomic_DNA"/>
</dbReference>
<feature type="transmembrane region" description="Helical" evidence="6">
    <location>
        <begin position="633"/>
        <end position="652"/>
    </location>
</feature>
<evidence type="ECO:0000256" key="1">
    <source>
        <dbReference type="ARBA" id="ARBA00004141"/>
    </source>
</evidence>
<evidence type="ECO:0000259" key="7">
    <source>
        <dbReference type="Pfam" id="PF12698"/>
    </source>
</evidence>
<evidence type="ECO:0000256" key="4">
    <source>
        <dbReference type="ARBA" id="ARBA00023136"/>
    </source>
</evidence>
<protein>
    <submittedName>
        <fullName evidence="8">ABC-2 family transporter protein</fullName>
    </submittedName>
</protein>
<accession>A0A1S8MRG8</accession>
<dbReference type="GO" id="GO:0140359">
    <property type="term" value="F:ABC-type transporter activity"/>
    <property type="evidence" value="ECO:0007669"/>
    <property type="project" value="InterPro"/>
</dbReference>
<keyword evidence="2 6" id="KW-0812">Transmembrane</keyword>
<comment type="subcellular location">
    <subcellularLocation>
        <location evidence="1">Membrane</location>
        <topology evidence="1">Multi-pass membrane protein</topology>
    </subcellularLocation>
</comment>
<evidence type="ECO:0000256" key="2">
    <source>
        <dbReference type="ARBA" id="ARBA00022692"/>
    </source>
</evidence>
<evidence type="ECO:0000313" key="8">
    <source>
        <dbReference type="EMBL" id="OOM06779.1"/>
    </source>
</evidence>
<dbReference type="RefSeq" id="WP_077867189.1">
    <property type="nucleotide sequence ID" value="NZ_LZYZ01000009.1"/>
</dbReference>
<feature type="transmembrane region" description="Helical" evidence="6">
    <location>
        <begin position="606"/>
        <end position="627"/>
    </location>
</feature>
<dbReference type="InterPro" id="IPR051328">
    <property type="entry name" value="T7SS_ABC-Transporter"/>
</dbReference>
<feature type="domain" description="ABC-2 type transporter transmembrane" evidence="7">
    <location>
        <begin position="441"/>
        <end position="739"/>
    </location>
</feature>
<reference evidence="8 9" key="1">
    <citation type="submission" date="2016-05" db="EMBL/GenBank/DDBJ databases">
        <title>Microbial solvent formation.</title>
        <authorList>
            <person name="Poehlein A."/>
            <person name="Montoya Solano J.D."/>
            <person name="Flitsch S."/>
            <person name="Krabben P."/>
            <person name="Duerre P."/>
            <person name="Daniel R."/>
        </authorList>
    </citation>
    <scope>NUCLEOTIDE SEQUENCE [LARGE SCALE GENOMIC DNA]</scope>
    <source>
        <strain evidence="8 9">L1-8</strain>
    </source>
</reference>
<dbReference type="InterPro" id="IPR017501">
    <property type="entry name" value="Phage_infect_YhgE_C"/>
</dbReference>